<name>A0A5C7ACK3_9FLAO</name>
<dbReference type="Gene3D" id="2.60.40.10">
    <property type="entry name" value="Immunoglobulins"/>
    <property type="match status" value="1"/>
</dbReference>
<keyword evidence="1" id="KW-0472">Membrane</keyword>
<proteinExistence type="predicted"/>
<dbReference type="PANTHER" id="PTHR39198:SF1">
    <property type="entry name" value="ALPHA-GALACTOSIDASE NEW3 DOMAIN-CONTAINING PROTEIN"/>
    <property type="match status" value="1"/>
</dbReference>
<dbReference type="RefSeq" id="WP_147137670.1">
    <property type="nucleotide sequence ID" value="NZ_VOSC01000033.1"/>
</dbReference>
<keyword evidence="1" id="KW-0812">Transmembrane</keyword>
<dbReference type="OrthoDB" id="8631677at2"/>
<dbReference type="Pfam" id="PF10633">
    <property type="entry name" value="NPCBM_assoc"/>
    <property type="match status" value="1"/>
</dbReference>
<comment type="caution">
    <text evidence="3">The sequence shown here is derived from an EMBL/GenBank/DDBJ whole genome shotgun (WGS) entry which is preliminary data.</text>
</comment>
<organism evidence="3 4">
    <name type="scientific">Seonamhaeicola algicola</name>
    <dbReference type="NCBI Taxonomy" id="1719036"/>
    <lineage>
        <taxon>Bacteria</taxon>
        <taxon>Pseudomonadati</taxon>
        <taxon>Bacteroidota</taxon>
        <taxon>Flavobacteriia</taxon>
        <taxon>Flavobacteriales</taxon>
        <taxon>Flavobacteriaceae</taxon>
    </lineage>
</organism>
<evidence type="ECO:0000313" key="3">
    <source>
        <dbReference type="EMBL" id="TXE06171.1"/>
    </source>
</evidence>
<evidence type="ECO:0000256" key="1">
    <source>
        <dbReference type="SAM" id="Phobius"/>
    </source>
</evidence>
<keyword evidence="4" id="KW-1185">Reference proteome</keyword>
<sequence>MLTHKTRLYSFFSFLTLIFFFFPNLTCAQSVSLHTPITTIKVPPGQDVNYNLTAINNSNSIKTSNIKLVNLPKDWSYELKYDSWNIEQISILPKKQEKLSLKIKVPLKVDKGSYKFKVIAEGYSSLPLTVIVSKNGIYQTEFSCIQPNIEGASDASFSYNATIKNNTAEDQVYSLKATRPSAGWYVTFKANGKQVSSVGVKANQTQNVFIEVKPASFIKSGTYKIPVSIRSGNIYEKIDLETVITGSYDIKITTHNGLLSTHANAGESKKIKLLITNNGSSALNKIVPKGLTPPKWTVDFSPEEIPVIEAGKSEEIEATINVFDHALSGDYEVNFNVKASETSSKQKFRVTVHTSILSGWFGILIIVFAIGCVYYLIRKYGRR</sequence>
<dbReference type="InterPro" id="IPR013783">
    <property type="entry name" value="Ig-like_fold"/>
</dbReference>
<accession>A0A5C7ACK3</accession>
<evidence type="ECO:0000259" key="2">
    <source>
        <dbReference type="Pfam" id="PF10633"/>
    </source>
</evidence>
<reference evidence="4" key="1">
    <citation type="submission" date="2019-08" db="EMBL/GenBank/DDBJ databases">
        <title>Seonamhaeicola sediminis sp. nov., isolated from marine sediment.</title>
        <authorList>
            <person name="Cao W.R."/>
        </authorList>
    </citation>
    <scope>NUCLEOTIDE SEQUENCE [LARGE SCALE GENOMIC DNA]</scope>
    <source>
        <strain evidence="4">Gy8</strain>
    </source>
</reference>
<dbReference type="AlphaFoldDB" id="A0A5C7ACK3"/>
<evidence type="ECO:0000313" key="4">
    <source>
        <dbReference type="Proteomes" id="UP000321790"/>
    </source>
</evidence>
<keyword evidence="1" id="KW-1133">Transmembrane helix</keyword>
<dbReference type="PANTHER" id="PTHR39198">
    <property type="entry name" value="HYPOTHETICAL MEMBRANE PROTEIN, CONSERVED"/>
    <property type="match status" value="1"/>
</dbReference>
<dbReference type="Proteomes" id="UP000321790">
    <property type="component" value="Unassembled WGS sequence"/>
</dbReference>
<dbReference type="InterPro" id="IPR018905">
    <property type="entry name" value="A-galactase_NEW3"/>
</dbReference>
<dbReference type="EMBL" id="VOSC01000033">
    <property type="protein sequence ID" value="TXE06171.1"/>
    <property type="molecule type" value="Genomic_DNA"/>
</dbReference>
<protein>
    <recommendedName>
        <fullName evidence="2">Alpha-galactosidase NEW3 domain-containing protein</fullName>
    </recommendedName>
</protein>
<feature type="transmembrane region" description="Helical" evidence="1">
    <location>
        <begin position="357"/>
        <end position="377"/>
    </location>
</feature>
<gene>
    <name evidence="3" type="ORF">FUA26_14425</name>
</gene>
<feature type="domain" description="Alpha-galactosidase NEW3" evidence="2">
    <location>
        <begin position="264"/>
        <end position="338"/>
    </location>
</feature>